<proteinExistence type="predicted"/>
<accession>A0A076LJG6</accession>
<evidence type="ECO:0000313" key="2">
    <source>
        <dbReference type="Proteomes" id="UP000028681"/>
    </source>
</evidence>
<dbReference type="HOGENOM" id="CLU_3343074_0_0_6"/>
<reference evidence="1 2" key="1">
    <citation type="journal article" date="2012" name="PLoS ONE">
        <title>Edwardsiella comparative phylogenomics reveal the new intra/inter-species taxonomic relationships, virulence evolution and niche adaptation mechanisms.</title>
        <authorList>
            <person name="Yang M."/>
            <person name="Lv Y."/>
            <person name="Xiao J."/>
            <person name="Wu H."/>
            <person name="Zheng H."/>
            <person name="Liu Q."/>
            <person name="Zhang Y."/>
            <person name="Wang Q."/>
        </authorList>
    </citation>
    <scope>NUCLEOTIDE SEQUENCE [LARGE SCALE GENOMIC DNA]</scope>
    <source>
        <strain evidence="2">080813</strain>
    </source>
</reference>
<sequence>MIFLQAIKNPITLNLSGGIIGLLNMGTSKKSSGTNSD</sequence>
<evidence type="ECO:0000313" key="1">
    <source>
        <dbReference type="EMBL" id="AIJ06718.1"/>
    </source>
</evidence>
<dbReference type="EMBL" id="CP006664">
    <property type="protein sequence ID" value="AIJ06718.1"/>
    <property type="molecule type" value="Genomic_DNA"/>
</dbReference>
<dbReference type="KEGG" id="ete:ETEE_0238"/>
<protein>
    <submittedName>
        <fullName evidence="1">Uncharacterized protein</fullName>
    </submittedName>
</protein>
<dbReference type="Proteomes" id="UP000028681">
    <property type="component" value="Chromosome"/>
</dbReference>
<dbReference type="AlphaFoldDB" id="A0A076LJG6"/>
<organism evidence="1 2">
    <name type="scientific">Edwardsiella anguillarum ET080813</name>
    <dbReference type="NCBI Taxonomy" id="667120"/>
    <lineage>
        <taxon>Bacteria</taxon>
        <taxon>Pseudomonadati</taxon>
        <taxon>Pseudomonadota</taxon>
        <taxon>Gammaproteobacteria</taxon>
        <taxon>Enterobacterales</taxon>
        <taxon>Hafniaceae</taxon>
        <taxon>Edwardsiella</taxon>
    </lineage>
</organism>
<gene>
    <name evidence="1" type="ORF">ETEE_0238</name>
</gene>
<name>A0A076LJG6_9GAMM</name>